<organism evidence="2 3">
    <name type="scientific">Caenorhabditis japonica</name>
    <dbReference type="NCBI Taxonomy" id="281687"/>
    <lineage>
        <taxon>Eukaryota</taxon>
        <taxon>Metazoa</taxon>
        <taxon>Ecdysozoa</taxon>
        <taxon>Nematoda</taxon>
        <taxon>Chromadorea</taxon>
        <taxon>Rhabditida</taxon>
        <taxon>Rhabditina</taxon>
        <taxon>Rhabditomorpha</taxon>
        <taxon>Rhabditoidea</taxon>
        <taxon>Rhabditidae</taxon>
        <taxon>Peloderinae</taxon>
        <taxon>Caenorhabditis</taxon>
    </lineage>
</organism>
<evidence type="ECO:0000313" key="3">
    <source>
        <dbReference type="Proteomes" id="UP000005237"/>
    </source>
</evidence>
<reference evidence="2" key="2">
    <citation type="submission" date="2022-06" db="UniProtKB">
        <authorList>
            <consortium name="EnsemblMetazoa"/>
        </authorList>
    </citation>
    <scope>IDENTIFICATION</scope>
    <source>
        <strain evidence="2">DF5081</strain>
    </source>
</reference>
<keyword evidence="3" id="KW-1185">Reference proteome</keyword>
<feature type="compositionally biased region" description="Polar residues" evidence="1">
    <location>
        <begin position="1"/>
        <end position="11"/>
    </location>
</feature>
<dbReference type="EnsemblMetazoa" id="CJA33593.1">
    <property type="protein sequence ID" value="CJA33593.1"/>
    <property type="gene ID" value="WBGene00209440"/>
</dbReference>
<evidence type="ECO:0000313" key="2">
    <source>
        <dbReference type="EnsemblMetazoa" id="CJA33593.1"/>
    </source>
</evidence>
<feature type="compositionally biased region" description="Polar residues" evidence="1">
    <location>
        <begin position="128"/>
        <end position="141"/>
    </location>
</feature>
<dbReference type="AlphaFoldDB" id="A0A8R1EEU3"/>
<feature type="compositionally biased region" description="Basic residues" evidence="1">
    <location>
        <begin position="145"/>
        <end position="154"/>
    </location>
</feature>
<feature type="region of interest" description="Disordered" evidence="1">
    <location>
        <begin position="128"/>
        <end position="154"/>
    </location>
</feature>
<reference evidence="3" key="1">
    <citation type="submission" date="2010-08" db="EMBL/GenBank/DDBJ databases">
        <authorList>
            <consortium name="Caenorhabditis japonica Sequencing Consortium"/>
            <person name="Wilson R.K."/>
        </authorList>
    </citation>
    <scope>NUCLEOTIDE SEQUENCE [LARGE SCALE GENOMIC DNA]</scope>
    <source>
        <strain evidence="3">DF5081</strain>
    </source>
</reference>
<sequence length="154" mass="16802">MSTTMDTSPSASPMDENTCADISVDSPPTKKLSLKDGRKCTKRGRPVRAVGRPPKYPGGSPSQSSPIIMDLLERVSKLEVAFSELTAANAKLVKTNAEKEQLINDLRNSSSPYDLHFPALSNANATVNNKKSCPLPTQTRQRLPPTRKKKVAWP</sequence>
<accession>A0A8R1EEU3</accession>
<dbReference type="Proteomes" id="UP000005237">
    <property type="component" value="Unassembled WGS sequence"/>
</dbReference>
<feature type="region of interest" description="Disordered" evidence="1">
    <location>
        <begin position="1"/>
        <end position="65"/>
    </location>
</feature>
<name>A0A8R1EEU3_CAEJA</name>
<protein>
    <submittedName>
        <fullName evidence="2">Uncharacterized protein</fullName>
    </submittedName>
</protein>
<evidence type="ECO:0000256" key="1">
    <source>
        <dbReference type="SAM" id="MobiDB-lite"/>
    </source>
</evidence>
<proteinExistence type="predicted"/>
<feature type="compositionally biased region" description="Low complexity" evidence="1">
    <location>
        <begin position="47"/>
        <end position="65"/>
    </location>
</feature>